<keyword evidence="2" id="KW-1185">Reference proteome</keyword>
<evidence type="ECO:0000313" key="1">
    <source>
        <dbReference type="EMBL" id="GAD89396.1"/>
    </source>
</evidence>
<dbReference type="OrthoDB" id="9145918at2"/>
<dbReference type="Proteomes" id="UP000017800">
    <property type="component" value="Unassembled WGS sequence"/>
</dbReference>
<dbReference type="eggNOG" id="ENOG5033V0T">
    <property type="taxonomic scope" value="Bacteria"/>
</dbReference>
<accession>V5FHU4</accession>
<dbReference type="AlphaFoldDB" id="V5FHU4"/>
<protein>
    <submittedName>
        <fullName evidence="1">Uncharacterized protein</fullName>
    </submittedName>
</protein>
<comment type="caution">
    <text evidence="1">The sequence shown here is derived from an EMBL/GenBank/DDBJ whole genome shotgun (WGS) entry which is preliminary data.</text>
</comment>
<gene>
    <name evidence="1" type="ORF">VHA01S_019_00730</name>
</gene>
<reference evidence="1 2" key="2">
    <citation type="submission" date="2013-11" db="EMBL/GenBank/DDBJ databases">
        <title>Whole genome shotgun sequence of Vibrio halioticoli NBRC 102217.</title>
        <authorList>
            <person name="Isaki S."/>
            <person name="Kimura A."/>
            <person name="Ohji S."/>
            <person name="Hosoyama A."/>
            <person name="Fujita N."/>
            <person name="Hashimoto M."/>
            <person name="Hosoyama Y."/>
            <person name="Yamazoe A."/>
        </authorList>
    </citation>
    <scope>NUCLEOTIDE SEQUENCE [LARGE SCALE GENOMIC DNA]</scope>
    <source>
        <strain evidence="1 2">NBRC 102217</strain>
    </source>
</reference>
<sequence length="1270" mass="143998">MFNISNQVIFPNGEQQANNQIPIIANALANDVHDFFTDVGVEKKYDLSNSALVGTNISNGVADARWAIIELKQNIIITAQELYQLACIGDGTTNYKVNEQRANDPLHKQHLAATEFIKKAKYLASKMGVNEEILTSNLFSNLIHLSRCLLIRLWRSGHIILPISHTIVSNNLHSFVTFKANNRRNTPPMFGATDEYVKNLSAKFEAIFFGYESANLIEREIVKVNREEAKLGINSTNFLLYCGQVTETLDLSSFDEVTRLSVLWKELNHKKQSHLAILKQLTDSVKPFEGFSSGLTNLKRICTGSLNFFHTDSLQSHSRKLTETVKNEIKVALSPCEFDFSAVLFDKDEQALFDFVVSNNVNVVNKALNDTLDVNFKHWDEYQHQSFKRQATTKSAQTQYTAGWNTIRRYLLYVAAWIEMFPDVAKSQSITIPETLKLLDRETFVIRSFSNLDIDNETWPRTLSDFLLQQSEQLPTSVRSCILSINENFALDQQHVPSQAVILSKEFTQHWHKHCNGIALGAHNESVKQTISREEFPFLLETAYSLESLGMYLQQRILEGYTHTLLGFTSMSTLPKANPYSFIDLKPKRSTRLGEFTLNYQNTSPIRLAIPLKAYQLKKGTAVVTNDLQIQNLRNQVFSEPVAGYTPIAWYLNDSLEYQYFRLDQPSSTLSNPFCMNKTSKVHIDGKNISIPLLGPIRGATVALEQGIRHIHIRHLDARHFDKYATDNTDVTHLLVQTEKTNKRPWKAPSHQDVISILRSEREFLRLRTDRNIGDLIKYSSSNQEIDVLFRNAAGKAFGEQQWNGVWDNLLLLAQQLINTHCGEYVNNCQFVKMVPLTPDDPMTYLNFVNKLTAQNSHVKRSFVDESKLHKHKFDGIGHRIKLMPIVTPHGSRTTFVSHRIGHMPLHLLARTVNQSGKTAVYYGVENAEETKALFESSRQALKIIKRTDSNESVRISSKAVSSKVEDAFLQSPSEAMNLYGMTSIPLVVIDKEGNEIQKKTGLDLLSSTPHSMIAFADTHICVHNLECPAEIVDENGGFQRCGVCRIKICHIDNLVSISAMMEKLEIDETLTGEELKSLNSNSDLDSNFVKQEKKRLKQKIDVISSEKIGWAIAQEAVETQRQRLLGTKNNQHSRFMIPAPTLLKESIKCEKVQQKVAEIFFNHALTTDDIPSLRSDKLRVVMARLTQKVQYLSMSASSQQRQQLAISYQEQNLSPDHILAPILAMIDAGIINKKQIIETLDTELINKPVPQKSLVQNQIIKTLESIEHA</sequence>
<proteinExistence type="predicted"/>
<name>V5FHU4_9VIBR</name>
<dbReference type="RefSeq" id="WP_023403763.1">
    <property type="nucleotide sequence ID" value="NZ_BAUJ01000019.1"/>
</dbReference>
<dbReference type="EMBL" id="BAUJ01000019">
    <property type="protein sequence ID" value="GAD89396.1"/>
    <property type="molecule type" value="Genomic_DNA"/>
</dbReference>
<organism evidence="1 2">
    <name type="scientific">Vibrio halioticoli NBRC 102217</name>
    <dbReference type="NCBI Taxonomy" id="1219072"/>
    <lineage>
        <taxon>Bacteria</taxon>
        <taxon>Pseudomonadati</taxon>
        <taxon>Pseudomonadota</taxon>
        <taxon>Gammaproteobacteria</taxon>
        <taxon>Vibrionales</taxon>
        <taxon>Vibrionaceae</taxon>
        <taxon>Vibrio</taxon>
    </lineage>
</organism>
<reference evidence="1 2" key="1">
    <citation type="submission" date="2013-10" db="EMBL/GenBank/DDBJ databases">
        <authorList>
            <person name="Ichikawa N."/>
            <person name="Kimura A."/>
            <person name="Ohji S."/>
            <person name="Hosoyama A."/>
            <person name="Fujita N."/>
        </authorList>
    </citation>
    <scope>NUCLEOTIDE SEQUENCE [LARGE SCALE GENOMIC DNA]</scope>
    <source>
        <strain evidence="1 2">NBRC 102217</strain>
    </source>
</reference>
<evidence type="ECO:0000313" key="2">
    <source>
        <dbReference type="Proteomes" id="UP000017800"/>
    </source>
</evidence>